<keyword evidence="1" id="KW-0175">Coiled coil</keyword>
<feature type="coiled-coil region" evidence="1">
    <location>
        <begin position="72"/>
        <end position="99"/>
    </location>
</feature>
<feature type="region of interest" description="Disordered" evidence="2">
    <location>
        <begin position="223"/>
        <end position="256"/>
    </location>
</feature>
<dbReference type="PANTHER" id="PTHR37476:SF1">
    <property type="entry name" value="COILED-COIL DOMAIN-CONTAINING PROTEIN 171"/>
    <property type="match status" value="1"/>
</dbReference>
<feature type="region of interest" description="Disordered" evidence="2">
    <location>
        <begin position="667"/>
        <end position="700"/>
    </location>
</feature>
<dbReference type="PANTHER" id="PTHR37476">
    <property type="entry name" value="COILED-COIL DOMAIN-CONTAINING PROTEIN 171"/>
    <property type="match status" value="1"/>
</dbReference>
<organism evidence="3 4">
    <name type="scientific">Macrostomum lignano</name>
    <dbReference type="NCBI Taxonomy" id="282301"/>
    <lineage>
        <taxon>Eukaryota</taxon>
        <taxon>Metazoa</taxon>
        <taxon>Spiralia</taxon>
        <taxon>Lophotrochozoa</taxon>
        <taxon>Platyhelminthes</taxon>
        <taxon>Rhabditophora</taxon>
        <taxon>Macrostomorpha</taxon>
        <taxon>Macrostomida</taxon>
        <taxon>Macrostomidae</taxon>
        <taxon>Macrostomum</taxon>
    </lineage>
</organism>
<evidence type="ECO:0000256" key="2">
    <source>
        <dbReference type="SAM" id="MobiDB-lite"/>
    </source>
</evidence>
<proteinExistence type="predicted"/>
<evidence type="ECO:0000256" key="1">
    <source>
        <dbReference type="SAM" id="Coils"/>
    </source>
</evidence>
<sequence length="1181" mass="130771">MQRFNNNSSSGNSCLNSNGGKLSQQRRANPEFLGSPQSSVATDYNFDNEAEEEEEEEGDEPADRMLYMQQDLRSTRAEAELLRQQLLAARKELATSQRDRVYEAGEANRRECDLRAELARVRADAESSAAGASGAECELARLRAELADRERERRLREQEINEIKAAHSKQLDSLQEELATARSAIQQRAAEQATREKDLADKIRHLGDVLDSRNAELDSVKQEMQQCNSDKSDLESRHKAALAESAELRQSLSSAEHTGTEQANECLCLADRCRELALAIGEADRRIQSLTAELAAEREARSADRLRAEASQLGLDECQAKLESVIAERADAEARLAELESLLREERQGLRCYREQFERLETEASGQRSCLEEEVRTREKQRARLESKLAEAETALSRLQTEAESQSERLQDLDKSFKAFIRQVQTACDKHLEASQKSGPTLRAPKMVLDQLNKLLKSQRDRQQQLEQDLAGLRAEAGKHNSTVKQLRETAWQKDKSLQAARESDTANAAEAKRLRDKLSEVERRQASIRGLYTDAKRQLETEKEQRQALQQDLDRIVRLRRNEESDRLTFLKALYLQLGGKLDECSKRLTAGQVQHWLTEAVAALLKEAEGWRGLLADSRTELSRRDRALADVDNAVAEEKSRRAAAAEELRRQKRELAEHYEAMLQQQRDQMQKQQQLQQHELQNSDGSRAAEASTSSVSATSPAELLTGLHVALAVSALVPLSRRWRSLQRQKRCLMSLLAVSEARAAKLRMLADTLDGQDSQTGQQQLHQRWRRLYRFRSAVLAVIAARRLRRLISVCHQSRDSRISSTLWLGESALTTTSSDFDAEQQSNNARLTAWLSSDRLASAARAAHAELSRKSQHRLDLRVAARQAAGHLIDELDAMFPPASAAVLLSDGEPSRFLGTGVGGGGIAERLHRGALALCRRLSMAESERDRAVAELAQAEAEAERLRRETAPLEEHRALAAQLASSRDRERCQGRQLAALTARVQSLAGEDADRDRTLAEALSAVRESRDRVEATDGRERMLTERAAALESALAASGQRLAEANRDQEAVAAYADAICRLADRLVADGAIDTGVGGSGDGGPQAASDLLQSRQLLPPASAGGGTVLARCQRAVAGVCALLAGAERRTAEAQESLLAHRKMLVQLRRTAASATTATASGTAKSGSAASRRKHRV</sequence>
<feature type="coiled-coil region" evidence="1">
    <location>
        <begin position="930"/>
        <end position="964"/>
    </location>
</feature>
<dbReference type="EMBL" id="NIVC01000104">
    <property type="protein sequence ID" value="PAA90770.1"/>
    <property type="molecule type" value="Genomic_DNA"/>
</dbReference>
<feature type="compositionally biased region" description="Low complexity" evidence="2">
    <location>
        <begin position="1160"/>
        <end position="1174"/>
    </location>
</feature>
<feature type="coiled-coil region" evidence="1">
    <location>
        <begin position="533"/>
        <end position="567"/>
    </location>
</feature>
<feature type="region of interest" description="Disordered" evidence="2">
    <location>
        <begin position="477"/>
        <end position="512"/>
    </location>
</feature>
<protein>
    <submittedName>
        <fullName evidence="3">Uncharacterized protein</fullName>
    </submittedName>
</protein>
<accession>A0A267GXK9</accession>
<name>A0A267GXK9_9PLAT</name>
<dbReference type="Proteomes" id="UP000215902">
    <property type="component" value="Unassembled WGS sequence"/>
</dbReference>
<reference evidence="3 4" key="1">
    <citation type="submission" date="2017-06" db="EMBL/GenBank/DDBJ databases">
        <title>A platform for efficient transgenesis in Macrostomum lignano, a flatworm model organism for stem cell research.</title>
        <authorList>
            <person name="Berezikov E."/>
        </authorList>
    </citation>
    <scope>NUCLEOTIDE SEQUENCE [LARGE SCALE GENOMIC DNA]</scope>
    <source>
        <strain evidence="3">DV1</strain>
        <tissue evidence="3">Whole organism</tissue>
    </source>
</reference>
<feature type="compositionally biased region" description="Acidic residues" evidence="2">
    <location>
        <begin position="46"/>
        <end position="60"/>
    </location>
</feature>
<evidence type="ECO:0000313" key="4">
    <source>
        <dbReference type="Proteomes" id="UP000215902"/>
    </source>
</evidence>
<dbReference type="AlphaFoldDB" id="A0A267GXK9"/>
<feature type="coiled-coil region" evidence="1">
    <location>
        <begin position="280"/>
        <end position="416"/>
    </location>
</feature>
<feature type="compositionally biased region" description="Low complexity" evidence="2">
    <location>
        <begin position="1"/>
        <end position="23"/>
    </location>
</feature>
<dbReference type="STRING" id="282301.A0A267GXK9"/>
<feature type="region of interest" description="Disordered" evidence="2">
    <location>
        <begin position="1"/>
        <end position="63"/>
    </location>
</feature>
<keyword evidence="4" id="KW-1185">Reference proteome</keyword>
<evidence type="ECO:0000313" key="3">
    <source>
        <dbReference type="EMBL" id="PAA90770.1"/>
    </source>
</evidence>
<comment type="caution">
    <text evidence="3">The sequence shown here is derived from an EMBL/GenBank/DDBJ whole genome shotgun (WGS) entry which is preliminary data.</text>
</comment>
<feature type="region of interest" description="Disordered" evidence="2">
    <location>
        <begin position="1160"/>
        <end position="1181"/>
    </location>
</feature>
<feature type="compositionally biased region" description="Low complexity" evidence="2">
    <location>
        <begin position="667"/>
        <end position="685"/>
    </location>
</feature>
<feature type="coiled-coil region" evidence="1">
    <location>
        <begin position="449"/>
        <end position="476"/>
    </location>
</feature>
<gene>
    <name evidence="3" type="ORF">BOX15_Mlig010814g1</name>
</gene>
<feature type="compositionally biased region" description="Basic and acidic residues" evidence="2">
    <location>
        <begin position="486"/>
        <end position="512"/>
    </location>
</feature>